<feature type="signal peptide" evidence="3">
    <location>
        <begin position="1"/>
        <end position="22"/>
    </location>
</feature>
<feature type="chain" id="PRO_5045868931" evidence="3">
    <location>
        <begin position="23"/>
        <end position="339"/>
    </location>
</feature>
<name>A0ABP9LJW7_9RHOB</name>
<gene>
    <name evidence="5" type="ORF">GCM10023209_26390</name>
</gene>
<dbReference type="InterPro" id="IPR018976">
    <property type="entry name" value="Imelysin-like"/>
</dbReference>
<dbReference type="RefSeq" id="WP_259549803.1">
    <property type="nucleotide sequence ID" value="NZ_BAABHW010000004.1"/>
</dbReference>
<keyword evidence="2 3" id="KW-0732">Signal</keyword>
<keyword evidence="6" id="KW-1185">Reference proteome</keyword>
<evidence type="ECO:0000256" key="2">
    <source>
        <dbReference type="ARBA" id="ARBA00022729"/>
    </source>
</evidence>
<dbReference type="Gene3D" id="1.20.1420.20">
    <property type="entry name" value="M75 peptidase, HXXE motif"/>
    <property type="match status" value="1"/>
</dbReference>
<evidence type="ECO:0000256" key="1">
    <source>
        <dbReference type="ARBA" id="ARBA00004196"/>
    </source>
</evidence>
<evidence type="ECO:0000256" key="3">
    <source>
        <dbReference type="SAM" id="SignalP"/>
    </source>
</evidence>
<organism evidence="5 6">
    <name type="scientific">[Roseibacterium] beibuensis</name>
    <dbReference type="NCBI Taxonomy" id="1193142"/>
    <lineage>
        <taxon>Bacteria</taxon>
        <taxon>Pseudomonadati</taxon>
        <taxon>Pseudomonadota</taxon>
        <taxon>Alphaproteobacteria</taxon>
        <taxon>Rhodobacterales</taxon>
        <taxon>Roseobacteraceae</taxon>
        <taxon>Roseicyclus</taxon>
    </lineage>
</organism>
<evidence type="ECO:0000313" key="5">
    <source>
        <dbReference type="EMBL" id="GAA5076838.1"/>
    </source>
</evidence>
<dbReference type="Proteomes" id="UP001499910">
    <property type="component" value="Unassembled WGS sequence"/>
</dbReference>
<protein>
    <submittedName>
        <fullName evidence="5">Imelysin family protein</fullName>
    </submittedName>
</protein>
<dbReference type="Pfam" id="PF09375">
    <property type="entry name" value="Peptidase_M75"/>
    <property type="match status" value="1"/>
</dbReference>
<dbReference type="InterPro" id="IPR038352">
    <property type="entry name" value="Imelysin_sf"/>
</dbReference>
<accession>A0ABP9LJW7</accession>
<evidence type="ECO:0000313" key="6">
    <source>
        <dbReference type="Proteomes" id="UP001499910"/>
    </source>
</evidence>
<feature type="domain" description="Imelysin-like" evidence="4">
    <location>
        <begin position="36"/>
        <end position="315"/>
    </location>
</feature>
<dbReference type="InterPro" id="IPR034984">
    <property type="entry name" value="Imelysin-like_IPPA"/>
</dbReference>
<comment type="subcellular location">
    <subcellularLocation>
        <location evidence="1">Cell envelope</location>
    </subcellularLocation>
</comment>
<reference evidence="6" key="1">
    <citation type="journal article" date="2019" name="Int. J. Syst. Evol. Microbiol.">
        <title>The Global Catalogue of Microorganisms (GCM) 10K type strain sequencing project: providing services to taxonomists for standard genome sequencing and annotation.</title>
        <authorList>
            <consortium name="The Broad Institute Genomics Platform"/>
            <consortium name="The Broad Institute Genome Sequencing Center for Infectious Disease"/>
            <person name="Wu L."/>
            <person name="Ma J."/>
        </authorList>
    </citation>
    <scope>NUCLEOTIDE SEQUENCE [LARGE SCALE GENOMIC DNA]</scope>
    <source>
        <strain evidence="6">JCM 18015</strain>
    </source>
</reference>
<evidence type="ECO:0000259" key="4">
    <source>
        <dbReference type="Pfam" id="PF09375"/>
    </source>
</evidence>
<dbReference type="EMBL" id="BAABHW010000004">
    <property type="protein sequence ID" value="GAA5076838.1"/>
    <property type="molecule type" value="Genomic_DNA"/>
</dbReference>
<proteinExistence type="predicted"/>
<comment type="caution">
    <text evidence="5">The sequence shown here is derived from an EMBL/GenBank/DDBJ whole genome shotgun (WGS) entry which is preliminary data.</text>
</comment>
<sequence length="339" mass="36809">MRQLLFALALILPLPLPLSAQTAPELVEDVLSQHVLPGYAALVEETGELATVAEAHCAPGDAALRTAYGEAFDAWIRVSHLTFGPAEEENRLFALAFWPDSRGVTPRSLSALIEDADPVIETADGFATVSIAARGFFALEFLLYDEAISTMGDDAYRCALVQAITHDIAATAGAIRDDWETRFAGLMREAGANDRFQSPEEALRLFFSSLNQGLDFTADLRLGRPLGSYDTPRPERAEARRSGRSLRHVALSVESLGQLAHLLAQRDSGLQADLAQAVEIALERAARMDDPVFAGVGEPQGRIRVEALQQRVREFRDLVQERLGPELGVAAGFNSLDGD</sequence>
<dbReference type="CDD" id="cd14659">
    <property type="entry name" value="Imelysin-like_IPPA"/>
    <property type="match status" value="1"/>
</dbReference>